<dbReference type="EMBL" id="CM026422">
    <property type="protein sequence ID" value="KAG0587694.1"/>
    <property type="molecule type" value="Genomic_DNA"/>
</dbReference>
<accession>A0A8T0IVE1</accession>
<sequence>MYNFACCPEEAAKLGLRSYRLVRPRFPRNTCRYQTELELPSHCNFKALKSTSYVTTYLVLKIIKHFVERHFCCNSVSYTSSIVLQTDLIVLQTRFLRLW</sequence>
<dbReference type="Proteomes" id="UP000822688">
    <property type="component" value="Chromosome 2"/>
</dbReference>
<dbReference type="AlphaFoldDB" id="A0A8T0IVE1"/>
<protein>
    <submittedName>
        <fullName evidence="1">Uncharacterized protein</fullName>
    </submittedName>
</protein>
<evidence type="ECO:0000313" key="1">
    <source>
        <dbReference type="EMBL" id="KAG0587694.1"/>
    </source>
</evidence>
<reference evidence="1" key="1">
    <citation type="submission" date="2020-06" db="EMBL/GenBank/DDBJ databases">
        <title>WGS assembly of Ceratodon purpureus strain R40.</title>
        <authorList>
            <person name="Carey S.B."/>
            <person name="Jenkins J."/>
            <person name="Shu S."/>
            <person name="Lovell J.T."/>
            <person name="Sreedasyam A."/>
            <person name="Maumus F."/>
            <person name="Tiley G.P."/>
            <person name="Fernandez-Pozo N."/>
            <person name="Barry K."/>
            <person name="Chen C."/>
            <person name="Wang M."/>
            <person name="Lipzen A."/>
            <person name="Daum C."/>
            <person name="Saski C.A."/>
            <person name="Payton A.C."/>
            <person name="Mcbreen J.C."/>
            <person name="Conrad R.E."/>
            <person name="Kollar L.M."/>
            <person name="Olsson S."/>
            <person name="Huttunen S."/>
            <person name="Landis J.B."/>
            <person name="Wickett N.J."/>
            <person name="Johnson M.G."/>
            <person name="Rensing S.A."/>
            <person name="Grimwood J."/>
            <person name="Schmutz J."/>
            <person name="Mcdaniel S.F."/>
        </authorList>
    </citation>
    <scope>NUCLEOTIDE SEQUENCE</scope>
    <source>
        <strain evidence="1">R40</strain>
    </source>
</reference>
<organism evidence="1 2">
    <name type="scientific">Ceratodon purpureus</name>
    <name type="common">Fire moss</name>
    <name type="synonym">Dicranum purpureum</name>
    <dbReference type="NCBI Taxonomy" id="3225"/>
    <lineage>
        <taxon>Eukaryota</taxon>
        <taxon>Viridiplantae</taxon>
        <taxon>Streptophyta</taxon>
        <taxon>Embryophyta</taxon>
        <taxon>Bryophyta</taxon>
        <taxon>Bryophytina</taxon>
        <taxon>Bryopsida</taxon>
        <taxon>Dicranidae</taxon>
        <taxon>Pseudoditrichales</taxon>
        <taxon>Ditrichaceae</taxon>
        <taxon>Ceratodon</taxon>
    </lineage>
</organism>
<keyword evidence="2" id="KW-1185">Reference proteome</keyword>
<name>A0A8T0IVE1_CERPU</name>
<comment type="caution">
    <text evidence="1">The sequence shown here is derived from an EMBL/GenBank/DDBJ whole genome shotgun (WGS) entry which is preliminary data.</text>
</comment>
<proteinExistence type="predicted"/>
<gene>
    <name evidence="1" type="ORF">KC19_2G184300</name>
</gene>
<evidence type="ECO:0000313" key="2">
    <source>
        <dbReference type="Proteomes" id="UP000822688"/>
    </source>
</evidence>